<evidence type="ECO:0000313" key="3">
    <source>
        <dbReference type="Proteomes" id="UP000003178"/>
    </source>
</evidence>
<protein>
    <submittedName>
        <fullName evidence="2">Uncharacterized protein</fullName>
    </submittedName>
</protein>
<feature type="transmembrane region" description="Helical" evidence="1">
    <location>
        <begin position="264"/>
        <end position="280"/>
    </location>
</feature>
<reference evidence="2 3" key="1">
    <citation type="submission" date="2008-09" db="EMBL/GenBank/DDBJ databases">
        <authorList>
            <person name="Fulton L."/>
            <person name="Clifton S."/>
            <person name="Fulton B."/>
            <person name="Xu J."/>
            <person name="Minx P."/>
            <person name="Pepin K.H."/>
            <person name="Johnson M."/>
            <person name="Thiruvilangam P."/>
            <person name="Bhonagiri V."/>
            <person name="Nash W.E."/>
            <person name="Mardis E.R."/>
            <person name="Wilson R.K."/>
        </authorList>
    </citation>
    <scope>NUCLEOTIDE SEQUENCE [LARGE SCALE GENOMIC DNA]</scope>
    <source>
        <strain evidence="2 3">DSM 13275</strain>
    </source>
</reference>
<accession>B6FZS6</accession>
<reference evidence="2 3" key="2">
    <citation type="submission" date="2008-10" db="EMBL/GenBank/DDBJ databases">
        <title>Draft genome sequence of Clostridium hiranonis (DSM 13275).</title>
        <authorList>
            <person name="Sudarsanam P."/>
            <person name="Ley R."/>
            <person name="Guruge J."/>
            <person name="Turnbaugh P.J."/>
            <person name="Mahowald M."/>
            <person name="Liep D."/>
            <person name="Gordon J."/>
        </authorList>
    </citation>
    <scope>NUCLEOTIDE SEQUENCE [LARGE SCALE GENOMIC DNA]</scope>
    <source>
        <strain evidence="2 3">DSM 13275</strain>
    </source>
</reference>
<proteinExistence type="predicted"/>
<evidence type="ECO:0000256" key="1">
    <source>
        <dbReference type="SAM" id="Phobius"/>
    </source>
</evidence>
<dbReference type="Proteomes" id="UP000003178">
    <property type="component" value="Unassembled WGS sequence"/>
</dbReference>
<sequence length="417" mass="48464">MAKKNKNTKDNLQKSYFSRAIIKTKKVNLYIFFIGLIFNAIFAMIANNIAISKNDGVMLVTCTVMEIIITVVLTYGIIKYYRRKIILTNEGVEYIPTFGKRKNYLYREIGFVQLDKMNDENYTIFSKEGKKIASFNNGYEGIEEAIIAFKGNGVEIKEKENGKFDNWILNTRNKIEKNREDEIKHIKRKDRLAQINKEKEMIRKLNIAMWAISIVALFLGTRIRSIVWSAELLFIWGLYIYLYPKMVVELPTKTKDGREFHYEIPYASAIIALFMLYNLPKLNYVNHSEIKFGVIYFLILFSIYMIMLKKRGIREKTSKMATVAMAMLLIIVCTTDHLNNALTFTPENHETVIALEKDTSRSTKGLRRYYADVVIDGKKENASISAAIYNSLENLPETVVKCNRKSIFGCEYYKIHR</sequence>
<keyword evidence="3" id="KW-1185">Reference proteome</keyword>
<feature type="transmembrane region" description="Helical" evidence="1">
    <location>
        <begin position="29"/>
        <end position="51"/>
    </location>
</feature>
<dbReference type="EMBL" id="ABWP01000058">
    <property type="protein sequence ID" value="EEA85020.1"/>
    <property type="molecule type" value="Genomic_DNA"/>
</dbReference>
<dbReference type="HOGENOM" id="CLU_658416_0_0_9"/>
<keyword evidence="1" id="KW-0472">Membrane</keyword>
<evidence type="ECO:0000313" key="2">
    <source>
        <dbReference type="EMBL" id="EEA85020.1"/>
    </source>
</evidence>
<comment type="caution">
    <text evidence="2">The sequence shown here is derived from an EMBL/GenBank/DDBJ whole genome shotgun (WGS) entry which is preliminary data.</text>
</comment>
<feature type="transmembrane region" description="Helical" evidence="1">
    <location>
        <begin position="201"/>
        <end position="220"/>
    </location>
</feature>
<gene>
    <name evidence="2" type="ORF">CLOHIR_01380</name>
</gene>
<organism evidence="2 3">
    <name type="scientific">Peptacetobacter hiranonis (strain DSM 13275 / JCM 10541 / KCTC 15199 / TO-931)</name>
    <name type="common">Clostridium hiranonis</name>
    <dbReference type="NCBI Taxonomy" id="500633"/>
    <lineage>
        <taxon>Bacteria</taxon>
        <taxon>Bacillati</taxon>
        <taxon>Bacillota</taxon>
        <taxon>Clostridia</taxon>
        <taxon>Peptostreptococcales</taxon>
        <taxon>Peptostreptococcaceae</taxon>
        <taxon>Peptacetobacter</taxon>
    </lineage>
</organism>
<feature type="transmembrane region" description="Helical" evidence="1">
    <location>
        <begin position="292"/>
        <end position="308"/>
    </location>
</feature>
<name>B6FZS6_PEPHT</name>
<dbReference type="AlphaFoldDB" id="B6FZS6"/>
<keyword evidence="1" id="KW-0812">Transmembrane</keyword>
<keyword evidence="1" id="KW-1133">Transmembrane helix</keyword>
<feature type="transmembrane region" description="Helical" evidence="1">
    <location>
        <begin position="57"/>
        <end position="78"/>
    </location>
</feature>
<dbReference type="eggNOG" id="ENOG502Z8YE">
    <property type="taxonomic scope" value="Bacteria"/>
</dbReference>
<dbReference type="RefSeq" id="WP_006440301.1">
    <property type="nucleotide sequence ID" value="NZ_DS995356.1"/>
</dbReference>
<feature type="transmembrane region" description="Helical" evidence="1">
    <location>
        <begin position="226"/>
        <end position="243"/>
    </location>
</feature>